<dbReference type="Proteomes" id="UP000196710">
    <property type="component" value="Chromosome"/>
</dbReference>
<accession>A0A1Z2XVZ0</accession>
<dbReference type="Proteomes" id="UP000596035">
    <property type="component" value="Chromosome"/>
</dbReference>
<protein>
    <submittedName>
        <fullName evidence="4">ImmA/IrrE family metallo-endopeptidase</fullName>
    </submittedName>
    <submittedName>
        <fullName evidence="3">XRE family transcriptional regulator</fullName>
    </submittedName>
</protein>
<evidence type="ECO:0000313" key="3">
    <source>
        <dbReference type="EMBL" id="ASB42569.1"/>
    </source>
</evidence>
<dbReference type="Pfam" id="PF06114">
    <property type="entry name" value="Peptidase_M78"/>
    <property type="match status" value="1"/>
</dbReference>
<dbReference type="EMBL" id="CP021422">
    <property type="protein sequence ID" value="ASB42569.1"/>
    <property type="molecule type" value="Genomic_DNA"/>
</dbReference>
<evidence type="ECO:0000313" key="6">
    <source>
        <dbReference type="Proteomes" id="UP000596035"/>
    </source>
</evidence>
<dbReference type="EMBL" id="CP065321">
    <property type="protein sequence ID" value="QQR31866.1"/>
    <property type="molecule type" value="Genomic_DNA"/>
</dbReference>
<reference evidence="5" key="2">
    <citation type="submission" date="2017-05" db="EMBL/GenBank/DDBJ databases">
        <title>Improved OligoMM genomes.</title>
        <authorList>
            <person name="Garzetti D."/>
        </authorList>
    </citation>
    <scope>NUCLEOTIDE SEQUENCE [LARGE SCALE GENOMIC DNA]</scope>
    <source>
        <strain evidence="5">KB18</strain>
    </source>
</reference>
<dbReference type="SUPFAM" id="SSF47413">
    <property type="entry name" value="lambda repressor-like DNA-binding domains"/>
    <property type="match status" value="1"/>
</dbReference>
<evidence type="ECO:0000256" key="1">
    <source>
        <dbReference type="ARBA" id="ARBA00007227"/>
    </source>
</evidence>
<proteinExistence type="inferred from homology"/>
<gene>
    <name evidence="3" type="ORF">ADH66_19145</name>
    <name evidence="4" type="ORF">I5Q82_09575</name>
</gene>
<reference evidence="3" key="1">
    <citation type="journal article" date="2017" name="Genome Announc.">
        <title>High-Quality Whole-Genome Sequences of the Oligo-Mouse-Microbiota Bacterial Community.</title>
        <authorList>
            <person name="Garzetti D."/>
            <person name="Brugiroux S."/>
            <person name="Bunk B."/>
            <person name="Pukall R."/>
            <person name="McCoy K.D."/>
            <person name="Macpherson A.J."/>
            <person name="Stecher B."/>
        </authorList>
    </citation>
    <scope>NUCLEOTIDE SEQUENCE</scope>
    <source>
        <strain evidence="3">KB18</strain>
    </source>
</reference>
<comment type="similarity">
    <text evidence="1">Belongs to the short-chain fatty acyl-CoA assimilation regulator (ScfR) family.</text>
</comment>
<dbReference type="Gene3D" id="1.10.260.40">
    <property type="entry name" value="lambda repressor-like DNA-binding domains"/>
    <property type="match status" value="1"/>
</dbReference>
<organism evidence="4 6">
    <name type="scientific">Acutalibacter muris</name>
    <dbReference type="NCBI Taxonomy" id="1796620"/>
    <lineage>
        <taxon>Bacteria</taxon>
        <taxon>Bacillati</taxon>
        <taxon>Bacillota</taxon>
        <taxon>Clostridia</taxon>
        <taxon>Eubacteriales</taxon>
        <taxon>Acutalibacteraceae</taxon>
        <taxon>Acutalibacter</taxon>
    </lineage>
</organism>
<dbReference type="SMART" id="SM00530">
    <property type="entry name" value="HTH_XRE"/>
    <property type="match status" value="1"/>
</dbReference>
<dbReference type="GO" id="GO:0003677">
    <property type="term" value="F:DNA binding"/>
    <property type="evidence" value="ECO:0007669"/>
    <property type="project" value="InterPro"/>
</dbReference>
<dbReference type="KEGG" id="amur:ADH66_19145"/>
<dbReference type="CDD" id="cd00093">
    <property type="entry name" value="HTH_XRE"/>
    <property type="match status" value="1"/>
</dbReference>
<dbReference type="PANTHER" id="PTHR43236">
    <property type="entry name" value="ANTITOXIN HIGA1"/>
    <property type="match status" value="1"/>
</dbReference>
<evidence type="ECO:0000259" key="2">
    <source>
        <dbReference type="PROSITE" id="PS50943"/>
    </source>
</evidence>
<feature type="domain" description="HTH cro/C1-type" evidence="2">
    <location>
        <begin position="11"/>
        <end position="64"/>
    </location>
</feature>
<dbReference type="InterPro" id="IPR052345">
    <property type="entry name" value="Rad_response_metalloprotease"/>
</dbReference>
<dbReference type="Gene3D" id="1.10.10.2910">
    <property type="match status" value="1"/>
</dbReference>
<dbReference type="AlphaFoldDB" id="A0A1Z2XVZ0"/>
<keyword evidence="5" id="KW-1185">Reference proteome</keyword>
<dbReference type="RefSeq" id="WP_066537491.1">
    <property type="nucleotide sequence ID" value="NZ_CP021422.1"/>
</dbReference>
<evidence type="ECO:0000313" key="5">
    <source>
        <dbReference type="Proteomes" id="UP000196710"/>
    </source>
</evidence>
<dbReference type="PROSITE" id="PS50943">
    <property type="entry name" value="HTH_CROC1"/>
    <property type="match status" value="1"/>
</dbReference>
<dbReference type="Pfam" id="PF01381">
    <property type="entry name" value="HTH_3"/>
    <property type="match status" value="1"/>
</dbReference>
<sequence length="401" mass="46382">MDNNRFRGERLKNARLLRGLTLTELAGKTDISKQSLSQYENGSIPDIQRVMAIARALDFPAEYFLQEDKCKTITEVTYFRSLTSATRMSRKAHSLKLECVAKVFQILEQYVEFPILNLPKVEFVGNDNEFDDIAQEAMQEEIESIALVMREHWGLGLLPIPNLQLTLEENGIVVTGFDIVDKKIDAFSQRTLIDGGDVFFIAVVQGEKPKGRIFFDMAHELGHILLHPWSESLDLISKEDFKSRENQANRFASAFLLPKESFLQEIQAYPTDLNYYLHLKKRWHCSMQAMIYRAHQLNAITDNQYQYMMRQVSKKGWRTNEPGDTPYYLNENIFQGAIDVLFEAEYLNPSTLLQLFKKYGVTMYPEDIEELLHLRKDTLKVEPSPPRIVQLKRPDQQDGGN</sequence>
<dbReference type="PANTHER" id="PTHR43236:SF1">
    <property type="entry name" value="BLL7220 PROTEIN"/>
    <property type="match status" value="1"/>
</dbReference>
<name>A0A1Z2XVZ0_9FIRM</name>
<dbReference type="InterPro" id="IPR001387">
    <property type="entry name" value="Cro/C1-type_HTH"/>
</dbReference>
<dbReference type="InterPro" id="IPR010982">
    <property type="entry name" value="Lambda_DNA-bd_dom_sf"/>
</dbReference>
<evidence type="ECO:0000313" key="4">
    <source>
        <dbReference type="EMBL" id="QQR31866.1"/>
    </source>
</evidence>
<reference evidence="4 6" key="3">
    <citation type="submission" date="2020-11" db="EMBL/GenBank/DDBJ databases">
        <title>Closed and high quality bacterial genomes of the OMM12 community.</title>
        <authorList>
            <person name="Marbouty M."/>
            <person name="Lamy-Besnier Q."/>
            <person name="Debarbieux L."/>
            <person name="Koszul R."/>
        </authorList>
    </citation>
    <scope>NUCLEOTIDE SEQUENCE [LARGE SCALE GENOMIC DNA]</scope>
    <source>
        <strain evidence="4 6">KB18</strain>
    </source>
</reference>
<dbReference type="InterPro" id="IPR010359">
    <property type="entry name" value="IrrE_HExxH"/>
</dbReference>